<feature type="region of interest" description="Disordered" evidence="1">
    <location>
        <begin position="13"/>
        <end position="39"/>
    </location>
</feature>
<evidence type="ECO:0000313" key="3">
    <source>
        <dbReference type="Proteomes" id="UP000788993"/>
    </source>
</evidence>
<organism evidence="2 3">
    <name type="scientific">Ogataea polymorpha</name>
    <dbReference type="NCBI Taxonomy" id="460523"/>
    <lineage>
        <taxon>Eukaryota</taxon>
        <taxon>Fungi</taxon>
        <taxon>Dikarya</taxon>
        <taxon>Ascomycota</taxon>
        <taxon>Saccharomycotina</taxon>
        <taxon>Pichiomycetes</taxon>
        <taxon>Pichiales</taxon>
        <taxon>Pichiaceae</taxon>
        <taxon>Ogataea</taxon>
    </lineage>
</organism>
<evidence type="ECO:0000256" key="1">
    <source>
        <dbReference type="SAM" id="MobiDB-lite"/>
    </source>
</evidence>
<comment type="caution">
    <text evidence="2">The sequence shown here is derived from an EMBL/GenBank/DDBJ whole genome shotgun (WGS) entry which is preliminary data.</text>
</comment>
<dbReference type="AlphaFoldDB" id="A0A9P8TC11"/>
<evidence type="ECO:0000313" key="2">
    <source>
        <dbReference type="EMBL" id="KAH3673938.1"/>
    </source>
</evidence>
<accession>A0A9P8TC11</accession>
<dbReference type="EMBL" id="JAEUBD010000526">
    <property type="protein sequence ID" value="KAH3673938.1"/>
    <property type="molecule type" value="Genomic_DNA"/>
</dbReference>
<proteinExistence type="predicted"/>
<reference evidence="2" key="1">
    <citation type="journal article" date="2021" name="Open Biol.">
        <title>Shared evolutionary footprints suggest mitochondrial oxidative damage underlies multiple complex I losses in fungi.</title>
        <authorList>
            <person name="Schikora-Tamarit M.A."/>
            <person name="Marcet-Houben M."/>
            <person name="Nosek J."/>
            <person name="Gabaldon T."/>
        </authorList>
    </citation>
    <scope>NUCLEOTIDE SEQUENCE</scope>
    <source>
        <strain evidence="2">NCAIM Y.01608</strain>
    </source>
</reference>
<gene>
    <name evidence="2" type="ORF">OGATHE_001918</name>
</gene>
<feature type="region of interest" description="Disordered" evidence="1">
    <location>
        <begin position="92"/>
        <end position="124"/>
    </location>
</feature>
<dbReference type="Proteomes" id="UP000788993">
    <property type="component" value="Unassembled WGS sequence"/>
</dbReference>
<feature type="region of interest" description="Disordered" evidence="1">
    <location>
        <begin position="215"/>
        <end position="253"/>
    </location>
</feature>
<keyword evidence="3" id="KW-1185">Reference proteome</keyword>
<protein>
    <submittedName>
        <fullName evidence="2">Uncharacterized protein</fullName>
    </submittedName>
</protein>
<feature type="compositionally biased region" description="Basic and acidic residues" evidence="1">
    <location>
        <begin position="97"/>
        <end position="109"/>
    </location>
</feature>
<sequence length="253" mass="29041">MVLHNDKWKWKNKRKHLKKVGEAQQDGSSSEETSGDELITNEWRFEELRPIQHPKDEEQIALEREQRQIELEQDEANTRLVLSKLKLSAPEISKTSQHKDAKKMSKQELLDWSVGQQSEPEPDLAAQNIRTLSEDEKARFYELQKRIERQKLVTSMKKKFATTGGRKVLEVAKVDDDNYKAVNAQKLEESAKKPKEGEFEESLADLLGDKTILTQESAANPDTRAHKITRKPGPSLKLNSSQTDDEFLDHLLG</sequence>
<reference evidence="2" key="2">
    <citation type="submission" date="2021-01" db="EMBL/GenBank/DDBJ databases">
        <authorList>
            <person name="Schikora-Tamarit M.A."/>
        </authorList>
    </citation>
    <scope>NUCLEOTIDE SEQUENCE</scope>
    <source>
        <strain evidence="2">NCAIM Y.01608</strain>
    </source>
</reference>
<name>A0A9P8TC11_9ASCO</name>